<dbReference type="InterPro" id="IPR004888">
    <property type="entry name" value="Glycoside_hydrolase_63"/>
</dbReference>
<dbReference type="Gene3D" id="1.50.10.10">
    <property type="match status" value="1"/>
</dbReference>
<dbReference type="GO" id="GO:0004573">
    <property type="term" value="F:Glc3Man9GlcNAc2 oligosaccharide glucosidase activity"/>
    <property type="evidence" value="ECO:0007669"/>
    <property type="project" value="InterPro"/>
</dbReference>
<evidence type="ECO:0000256" key="3">
    <source>
        <dbReference type="ARBA" id="ARBA00023295"/>
    </source>
</evidence>
<dbReference type="InterPro" id="IPR054491">
    <property type="entry name" value="MGH1-like_GH"/>
</dbReference>
<evidence type="ECO:0000256" key="1">
    <source>
        <dbReference type="ARBA" id="ARBA00010833"/>
    </source>
</evidence>
<feature type="chain" id="PRO_5006046971" evidence="4">
    <location>
        <begin position="21"/>
        <end position="917"/>
    </location>
</feature>
<keyword evidence="2" id="KW-0378">Hydrolase</keyword>
<reference evidence="6 7" key="1">
    <citation type="journal article" date="2015" name="Science">
        <title>Genetic determinants of in vivo fitness and diet responsiveness in multiple human gut Bacteroides.</title>
        <authorList>
            <person name="Wu M."/>
            <person name="McNulty N.P."/>
            <person name="Rodionov D.A."/>
            <person name="Khoroshkin M.S."/>
            <person name="Griffin N.W."/>
            <person name="Cheng J."/>
            <person name="Latreille P."/>
            <person name="Kerstetter R.A."/>
            <person name="Terrapon N."/>
            <person name="Henrissat B."/>
            <person name="Osterman A.L."/>
            <person name="Gordon J.I."/>
        </authorList>
    </citation>
    <scope>NUCLEOTIDE SEQUENCE [LARGE SCALE GENOMIC DNA]</scope>
    <source>
        <strain evidence="6 7">WH2</strain>
    </source>
</reference>
<dbReference type="InterPro" id="IPR008928">
    <property type="entry name" value="6-hairpin_glycosidase_sf"/>
</dbReference>
<keyword evidence="4" id="KW-0732">Signal</keyword>
<dbReference type="PATRIC" id="fig|246787.4.peg.2386"/>
<dbReference type="GO" id="GO:0009311">
    <property type="term" value="P:oligosaccharide metabolic process"/>
    <property type="evidence" value="ECO:0007669"/>
    <property type="project" value="InterPro"/>
</dbReference>
<evidence type="ECO:0000313" key="6">
    <source>
        <dbReference type="EMBL" id="ALJ59566.1"/>
    </source>
</evidence>
<evidence type="ECO:0000256" key="4">
    <source>
        <dbReference type="SAM" id="SignalP"/>
    </source>
</evidence>
<evidence type="ECO:0000259" key="5">
    <source>
        <dbReference type="Pfam" id="PF22422"/>
    </source>
</evidence>
<evidence type="ECO:0000256" key="2">
    <source>
        <dbReference type="ARBA" id="ARBA00022801"/>
    </source>
</evidence>
<keyword evidence="3" id="KW-0326">Glycosidase</keyword>
<protein>
    <submittedName>
        <fullName evidence="6">Alpha-glucosidase</fullName>
    </submittedName>
</protein>
<gene>
    <name evidence="6" type="ORF">BcellWH2_02326</name>
</gene>
<dbReference type="SUPFAM" id="SSF48208">
    <property type="entry name" value="Six-hairpin glycosidases"/>
    <property type="match status" value="1"/>
</dbReference>
<sequence length="917" mass="104893">MKRFIAGLLMSGLMIPQLGAIVPPSCFNDSHDITSLTSWGPYSKRYAGISHIPDIKKGIRFDFSVMPGYYRNRQLVPHVLFESSYYPWNINPSMNRITYRYELEWKDRVFTDVTYYILDESSTLVGIRCVNNTETYQNLALNQMAYIDYPEAHPQVKASGASRLQWYSAIDYTENEPAFKTPQYGLVYDGWYRNEERSSFSLDGSVLGKGFGKDAGDRVNYRIDIPSGMEDGAIGFRYKVEKGKTATLRLKGLTDEVVKFTGTGDFTILPISYYGRKSGEYILELISEGTAEICLDGFFIGTAEDMGKLKFTPTAIPFTPIIEVGNEKQDFILKYEDCENFYGVAWNYKESFIREVLNSELESFFRKKTHDHLARKLIGDKQWHYTNAFLRPVVLAPHSEQTLYMLVCTGSREKVRQDLELFHSTPEKFVSLAQSQQPVKPEEALLPGGKKYSFGHQLLQAALLSNVVYPVYTQKEYIRHFTPGKNWNSLYTWDLGFIALGMIDVDITKAFECIRAYTTPVGSESAFIHHGTPLPIQMYAYYDLWNNSQSREVLKFLYPRLKQYFDFMLGNNPNSTTRMKGSGLLRTWDYFYNSGGWDDYPPQQALRSDKSQYPFVTPVVTSAYYLRAAKILRLAAKEMGLKEDIKSYDRIIKNLSKALQTYAWDEESGYFGYVTHDASGDAKAIFRYKDQSNFNKGLDGVTPLAAGICTPEQVDRLVGHLFSPKELWTSSGLSTVDQSAPYYQADGYWNGAVWFPHQWVIWKALLDIGKGEQAYQIAQTALDKWEQECQESYYTFEHFIISSGRGAGWHQFSGLSSPILNWFAAYYKPGKVSTGFEIWITENHFNTDYSQYRAKISFDDSTLPHERCMIVCMNPDHTYEVQFNGRPVKSKSYHTGVVEITLPNSNKTGVLTISALK</sequence>
<organism evidence="6 7">
    <name type="scientific">Bacteroides cellulosilyticus</name>
    <dbReference type="NCBI Taxonomy" id="246787"/>
    <lineage>
        <taxon>Bacteria</taxon>
        <taxon>Pseudomonadati</taxon>
        <taxon>Bacteroidota</taxon>
        <taxon>Bacteroidia</taxon>
        <taxon>Bacteroidales</taxon>
        <taxon>Bacteroidaceae</taxon>
        <taxon>Bacteroides</taxon>
    </lineage>
</organism>
<dbReference type="KEGG" id="bcel:BcellWH2_02326"/>
<dbReference type="GO" id="GO:0006487">
    <property type="term" value="P:protein N-linked glycosylation"/>
    <property type="evidence" value="ECO:0007669"/>
    <property type="project" value="TreeGrafter"/>
</dbReference>
<dbReference type="EMBL" id="CP012801">
    <property type="protein sequence ID" value="ALJ59566.1"/>
    <property type="molecule type" value="Genomic_DNA"/>
</dbReference>
<dbReference type="Pfam" id="PF22422">
    <property type="entry name" value="MGH1-like_GH"/>
    <property type="match status" value="1"/>
</dbReference>
<feature type="domain" description="Mannosylglycerate hydrolase MGH1-like glycoside hydrolase" evidence="5">
    <location>
        <begin position="535"/>
        <end position="812"/>
    </location>
</feature>
<proteinExistence type="inferred from homology"/>
<dbReference type="PANTHER" id="PTHR10412">
    <property type="entry name" value="MANNOSYL-OLIGOSACCHARIDE GLUCOSIDASE"/>
    <property type="match status" value="1"/>
</dbReference>
<evidence type="ECO:0000313" key="7">
    <source>
        <dbReference type="Proteomes" id="UP000061809"/>
    </source>
</evidence>
<dbReference type="InterPro" id="IPR012341">
    <property type="entry name" value="6hp_glycosidase-like_sf"/>
</dbReference>
<feature type="signal peptide" evidence="4">
    <location>
        <begin position="1"/>
        <end position="20"/>
    </location>
</feature>
<comment type="similarity">
    <text evidence="1">Belongs to the glycosyl hydrolase 63 family.</text>
</comment>
<dbReference type="RefSeq" id="WP_029426065.1">
    <property type="nucleotide sequence ID" value="NZ_CP012801.1"/>
</dbReference>
<dbReference type="AlphaFoldDB" id="A0A0P0FZU0"/>
<accession>A0A0P0FZU0</accession>
<name>A0A0P0FZU0_9BACE</name>
<dbReference type="PANTHER" id="PTHR10412:SF11">
    <property type="entry name" value="MANNOSYL-OLIGOSACCHARIDE GLUCOSIDASE"/>
    <property type="match status" value="1"/>
</dbReference>
<dbReference type="Proteomes" id="UP000061809">
    <property type="component" value="Chromosome"/>
</dbReference>